<name>A0A1I3FR79_9GAMM</name>
<dbReference type="AlphaFoldDB" id="A0A1I3FR79"/>
<sequence length="120" mass="13161">MKNLYVAGKSPKTPGQAKRAASKAKKADRIEALHGIEAKIQRYKIERPGASLEIIRRVFPDITTVASEFCEAHDIGLETVLPNLSADVIAHVQTYGLSSRDELLGVTTRMIRAYLPRAGC</sequence>
<proteinExistence type="predicted"/>
<accession>A0A1I3FR79</accession>
<reference evidence="2 3" key="1">
    <citation type="submission" date="2016-10" db="EMBL/GenBank/DDBJ databases">
        <authorList>
            <person name="de Groot N.N."/>
        </authorList>
    </citation>
    <scope>NUCLEOTIDE SEQUENCE [LARGE SCALE GENOMIC DNA]</scope>
    <source>
        <strain evidence="2 3">CGMCC 1.6848</strain>
    </source>
</reference>
<dbReference type="STRING" id="442341.SAMN04487959_12053"/>
<dbReference type="EMBL" id="FOPY01000020">
    <property type="protein sequence ID" value="SFI13709.1"/>
    <property type="molecule type" value="Genomic_DNA"/>
</dbReference>
<dbReference type="Proteomes" id="UP000199040">
    <property type="component" value="Unassembled WGS sequence"/>
</dbReference>
<evidence type="ECO:0000313" key="3">
    <source>
        <dbReference type="Proteomes" id="UP000199040"/>
    </source>
</evidence>
<feature type="region of interest" description="Disordered" evidence="1">
    <location>
        <begin position="1"/>
        <end position="24"/>
    </location>
</feature>
<evidence type="ECO:0000256" key="1">
    <source>
        <dbReference type="SAM" id="MobiDB-lite"/>
    </source>
</evidence>
<protein>
    <submittedName>
        <fullName evidence="2">Uncharacterized protein</fullName>
    </submittedName>
</protein>
<evidence type="ECO:0000313" key="2">
    <source>
        <dbReference type="EMBL" id="SFI13709.1"/>
    </source>
</evidence>
<dbReference type="RefSeq" id="WP_092849946.1">
    <property type="nucleotide sequence ID" value="NZ_FOPY01000020.1"/>
</dbReference>
<keyword evidence="3" id="KW-1185">Reference proteome</keyword>
<organism evidence="2 3">
    <name type="scientific">Modicisalibacter xianhensis</name>
    <dbReference type="NCBI Taxonomy" id="442341"/>
    <lineage>
        <taxon>Bacteria</taxon>
        <taxon>Pseudomonadati</taxon>
        <taxon>Pseudomonadota</taxon>
        <taxon>Gammaproteobacteria</taxon>
        <taxon>Oceanospirillales</taxon>
        <taxon>Halomonadaceae</taxon>
        <taxon>Modicisalibacter</taxon>
    </lineage>
</organism>
<gene>
    <name evidence="2" type="ORF">SAMN04487959_12053</name>
</gene>